<proteinExistence type="predicted"/>
<dbReference type="InterPro" id="IPR017642">
    <property type="entry name" value="DNA_S_mod_DndB"/>
</dbReference>
<dbReference type="InterPro" id="IPR017601">
    <property type="entry name" value="DGQHR-contain_dom"/>
</dbReference>
<dbReference type="CDD" id="cd16412">
    <property type="entry name" value="dndB"/>
    <property type="match status" value="1"/>
</dbReference>
<dbReference type="Pfam" id="PF14072">
    <property type="entry name" value="DndB"/>
    <property type="match status" value="1"/>
</dbReference>
<evidence type="ECO:0008006" key="4">
    <source>
        <dbReference type="Google" id="ProtNLM"/>
    </source>
</evidence>
<protein>
    <recommendedName>
        <fullName evidence="4">DNA sulfur modification protein DndB</fullName>
    </recommendedName>
</protein>
<gene>
    <name evidence="2" type="ORF">KSF_016020</name>
</gene>
<evidence type="ECO:0000256" key="1">
    <source>
        <dbReference type="SAM" id="MobiDB-lite"/>
    </source>
</evidence>
<reference evidence="2" key="1">
    <citation type="submission" date="2020-10" db="EMBL/GenBank/DDBJ databases">
        <title>Taxonomic study of unclassified bacteria belonging to the class Ktedonobacteria.</title>
        <authorList>
            <person name="Yabe S."/>
            <person name="Wang C.M."/>
            <person name="Zheng Y."/>
            <person name="Sakai Y."/>
            <person name="Cavaletti L."/>
            <person name="Monciardini P."/>
            <person name="Donadio S."/>
        </authorList>
    </citation>
    <scope>NUCLEOTIDE SEQUENCE</scope>
    <source>
        <strain evidence="2">ID150040</strain>
    </source>
</reference>
<dbReference type="Proteomes" id="UP000597444">
    <property type="component" value="Unassembled WGS sequence"/>
</dbReference>
<evidence type="ECO:0000313" key="3">
    <source>
        <dbReference type="Proteomes" id="UP000597444"/>
    </source>
</evidence>
<organism evidence="2 3">
    <name type="scientific">Reticulibacter mediterranei</name>
    <dbReference type="NCBI Taxonomy" id="2778369"/>
    <lineage>
        <taxon>Bacteria</taxon>
        <taxon>Bacillati</taxon>
        <taxon>Chloroflexota</taxon>
        <taxon>Ktedonobacteria</taxon>
        <taxon>Ktedonobacterales</taxon>
        <taxon>Reticulibacteraceae</taxon>
        <taxon>Reticulibacter</taxon>
    </lineage>
</organism>
<comment type="caution">
    <text evidence="2">The sequence shown here is derived from an EMBL/GenBank/DDBJ whole genome shotgun (WGS) entry which is preliminary data.</text>
</comment>
<sequence>MKVQFPAMRGVIGKQEYYSTLMALSEIPRFFKFNDWDQVDPAARAQRVLNVARIPEITRYILDNDEGYIFSSITVSYSCPATFIPSEQNEQMGLLEMDLEDMQFIINDGQHRSAAITQALKQKPELGKERISVLLFPTGDLDRLQQMFLDLNRFVNKTSKPMNVLYDHRDPLSALNIQVANQVPVFQEMVDMEKASIPLRSPQLLTLSALYDANSELLGSPIEHPDSKLFKDKVSRAIAYWTEVAKAIPDWQKVKDGELAAPALRQEKICTHAIILRALGGVGNTLFARHPNDWDRKIQALSNLDWRKSIDGQVNPLWDNVCIVAGSVVSHRQARVATLAVLKNALDLPLGNQERVIFSNLPKRSGSNGTRPAKASATIDPVS</sequence>
<feature type="region of interest" description="Disordered" evidence="1">
    <location>
        <begin position="361"/>
        <end position="383"/>
    </location>
</feature>
<dbReference type="NCBIfam" id="TIGR03233">
    <property type="entry name" value="DNA_S_dndB"/>
    <property type="match status" value="1"/>
</dbReference>
<dbReference type="NCBIfam" id="TIGR03187">
    <property type="entry name" value="DGQHR"/>
    <property type="match status" value="1"/>
</dbReference>
<accession>A0A8J3MY25</accession>
<evidence type="ECO:0000313" key="2">
    <source>
        <dbReference type="EMBL" id="GHO91554.1"/>
    </source>
</evidence>
<dbReference type="AlphaFoldDB" id="A0A8J3MY25"/>
<dbReference type="RefSeq" id="WP_220202443.1">
    <property type="nucleotide sequence ID" value="NZ_BNJK01000001.1"/>
</dbReference>
<keyword evidence="3" id="KW-1185">Reference proteome</keyword>
<dbReference type="EMBL" id="BNJK01000001">
    <property type="protein sequence ID" value="GHO91554.1"/>
    <property type="molecule type" value="Genomic_DNA"/>
</dbReference>
<name>A0A8J3MY25_9CHLR</name>